<proteinExistence type="predicted"/>
<dbReference type="AlphaFoldDB" id="A0A1E5W642"/>
<dbReference type="EMBL" id="LWDX02020299">
    <property type="protein sequence ID" value="OEL32856.1"/>
    <property type="molecule type" value="Genomic_DNA"/>
</dbReference>
<evidence type="ECO:0008006" key="4">
    <source>
        <dbReference type="Google" id="ProtNLM"/>
    </source>
</evidence>
<keyword evidence="1" id="KW-1133">Transmembrane helix</keyword>
<organism evidence="2 3">
    <name type="scientific">Dichanthelium oligosanthes</name>
    <dbReference type="NCBI Taxonomy" id="888268"/>
    <lineage>
        <taxon>Eukaryota</taxon>
        <taxon>Viridiplantae</taxon>
        <taxon>Streptophyta</taxon>
        <taxon>Embryophyta</taxon>
        <taxon>Tracheophyta</taxon>
        <taxon>Spermatophyta</taxon>
        <taxon>Magnoliopsida</taxon>
        <taxon>Liliopsida</taxon>
        <taxon>Poales</taxon>
        <taxon>Poaceae</taxon>
        <taxon>PACMAD clade</taxon>
        <taxon>Panicoideae</taxon>
        <taxon>Panicodae</taxon>
        <taxon>Paniceae</taxon>
        <taxon>Dichantheliinae</taxon>
        <taxon>Dichanthelium</taxon>
    </lineage>
</organism>
<feature type="transmembrane region" description="Helical" evidence="1">
    <location>
        <begin position="31"/>
        <end position="51"/>
    </location>
</feature>
<sequence>MELTLDTKMQGFTKCPTMFFNLRHLVLTMEILDITSIPAVFFVLATLWSWLQFWNNWNCINGYWEIRGKLEWHGKGEIILQLEDILPQRPHNKLKVLHMTGVYGYQSLLDLALYIALNATALERMVIDPMVAKKDYVLTRHEEAQYAVHWGRQMAKQHLLGRGFDGILTIL</sequence>
<evidence type="ECO:0000256" key="1">
    <source>
        <dbReference type="SAM" id="Phobius"/>
    </source>
</evidence>
<comment type="caution">
    <text evidence="2">The sequence shown here is derived from an EMBL/GenBank/DDBJ whole genome shotgun (WGS) entry which is preliminary data.</text>
</comment>
<accession>A0A1E5W642</accession>
<keyword evidence="1" id="KW-0812">Transmembrane</keyword>
<dbReference type="PANTHER" id="PTHR34145">
    <property type="entry name" value="OS02G0105600 PROTEIN"/>
    <property type="match status" value="1"/>
</dbReference>
<dbReference type="OrthoDB" id="594804at2759"/>
<dbReference type="InterPro" id="IPR053772">
    <property type="entry name" value="At1g61320/At1g61330-like"/>
</dbReference>
<name>A0A1E5W642_9POAL</name>
<evidence type="ECO:0000313" key="3">
    <source>
        <dbReference type="Proteomes" id="UP000095767"/>
    </source>
</evidence>
<dbReference type="STRING" id="888268.A0A1E5W642"/>
<evidence type="ECO:0000313" key="2">
    <source>
        <dbReference type="EMBL" id="OEL32856.1"/>
    </source>
</evidence>
<dbReference type="Proteomes" id="UP000095767">
    <property type="component" value="Unassembled WGS sequence"/>
</dbReference>
<reference evidence="2 3" key="1">
    <citation type="submission" date="2016-09" db="EMBL/GenBank/DDBJ databases">
        <title>The draft genome of Dichanthelium oligosanthes: A C3 panicoid grass species.</title>
        <authorList>
            <person name="Studer A.J."/>
            <person name="Schnable J.C."/>
            <person name="Brutnell T.P."/>
        </authorList>
    </citation>
    <scope>NUCLEOTIDE SEQUENCE [LARGE SCALE GENOMIC DNA]</scope>
    <source>
        <strain evidence="3">cv. Kellogg 1175</strain>
        <tissue evidence="2">Leaf</tissue>
    </source>
</reference>
<gene>
    <name evidence="2" type="ORF">BAE44_0006126</name>
</gene>
<keyword evidence="1" id="KW-0472">Membrane</keyword>
<protein>
    <recommendedName>
        <fullName evidence="4">FBD domain-containing protein</fullName>
    </recommendedName>
</protein>
<keyword evidence="3" id="KW-1185">Reference proteome</keyword>
<dbReference type="PANTHER" id="PTHR34145:SF76">
    <property type="entry name" value="FBD DOMAIN-CONTAINING PROTEIN"/>
    <property type="match status" value="1"/>
</dbReference>